<protein>
    <submittedName>
        <fullName evidence="1">Uncharacterized protein</fullName>
    </submittedName>
</protein>
<name>A0A382AV12_9ZZZZ</name>
<accession>A0A382AV12</accession>
<evidence type="ECO:0000313" key="1">
    <source>
        <dbReference type="EMBL" id="SVB05278.1"/>
    </source>
</evidence>
<sequence length="87" mass="9688">MPSLGNKTGTLLSNHHRGCIGVTRRDGWHHRRVNDPQATDPPDSQSIVYHSEFVVAHRTRPHRVENSGAYIPSSIQHIVIGCDLRSG</sequence>
<dbReference type="EMBL" id="UINC01026934">
    <property type="protein sequence ID" value="SVB05278.1"/>
    <property type="molecule type" value="Genomic_DNA"/>
</dbReference>
<organism evidence="1">
    <name type="scientific">marine metagenome</name>
    <dbReference type="NCBI Taxonomy" id="408172"/>
    <lineage>
        <taxon>unclassified sequences</taxon>
        <taxon>metagenomes</taxon>
        <taxon>ecological metagenomes</taxon>
    </lineage>
</organism>
<reference evidence="1" key="1">
    <citation type="submission" date="2018-05" db="EMBL/GenBank/DDBJ databases">
        <authorList>
            <person name="Lanie J.A."/>
            <person name="Ng W.-L."/>
            <person name="Kazmierczak K.M."/>
            <person name="Andrzejewski T.M."/>
            <person name="Davidsen T.M."/>
            <person name="Wayne K.J."/>
            <person name="Tettelin H."/>
            <person name="Glass J.I."/>
            <person name="Rusch D."/>
            <person name="Podicherti R."/>
            <person name="Tsui H.-C.T."/>
            <person name="Winkler M.E."/>
        </authorList>
    </citation>
    <scope>NUCLEOTIDE SEQUENCE</scope>
</reference>
<dbReference type="AlphaFoldDB" id="A0A382AV12"/>
<proteinExistence type="predicted"/>
<gene>
    <name evidence="1" type="ORF">METZ01_LOCUS158132</name>
</gene>